<keyword evidence="6" id="KW-0804">Transcription</keyword>
<feature type="region of interest" description="Disordered" evidence="9">
    <location>
        <begin position="277"/>
        <end position="371"/>
    </location>
</feature>
<name>A0A1D2MLK9_ORCCI</name>
<dbReference type="Gene3D" id="1.10.10.500">
    <property type="entry name" value="Homeo-prospero domain"/>
    <property type="match status" value="1"/>
</dbReference>
<gene>
    <name evidence="11" type="ORF">Ocin01_12899</name>
</gene>
<keyword evidence="5 11" id="KW-0371">Homeobox</keyword>
<feature type="compositionally biased region" description="Basic and acidic residues" evidence="9">
    <location>
        <begin position="408"/>
        <end position="434"/>
    </location>
</feature>
<keyword evidence="4 11" id="KW-0238">DNA-binding</keyword>
<dbReference type="EMBL" id="LJIJ01000915">
    <property type="protein sequence ID" value="ODM93781.1"/>
    <property type="molecule type" value="Genomic_DNA"/>
</dbReference>
<protein>
    <recommendedName>
        <fullName evidence="8">Homeobox protein prospero</fullName>
    </recommendedName>
</protein>
<keyword evidence="2" id="KW-0217">Developmental protein</keyword>
<evidence type="ECO:0000256" key="7">
    <source>
        <dbReference type="ARBA" id="ARBA00023242"/>
    </source>
</evidence>
<dbReference type="AlphaFoldDB" id="A0A1D2MLK9"/>
<sequence>MINDDLDHHASTSARRTLPVVRSLKVNKDTNNIHSSAPLTRQLLTERPTTSQESKVSLLRAGDAAAPPAVLPSGERVDPAAEFPAAVEGKPKNDANVPHKRAGGRPVQLAVQRGMLNPPMLERRSLREPNEKGMQVPARPQSCVDQKLVQSDKRSPALVEPRSTTPRELKHLNGGSMHEKHEKIPSPPLHEVKKLPVRNEMFNQQNRFPFMQNNGNGSGLVNNNVPPKQPPHFSSALVGLSNQHLQQQALASVAAGIENMFDNDGALSLVVNRNAEQGNVTPRKKRNGHSVDTASSVPVARSGGQLRQSSGGALPPEHVPDKRESDTTTPPPHPQQHQNPPQQARTPTASTHVPVTPASTTSRACSTPIQSNPFFHPGAIAAAAAAAGHPMQPAPDQSPPSPTKPLRVRGETKRDEHGAGDEEHAREPEHHVTSLREYPSVRGLRDRGSVMISGNDILDMISNRAGSAGANSDSGGESNSAGFGELANSSGMYCHSTSTLTPMHLRKAKLMFFWTRYPSSAVIKMYFPDIKFNKNNTAQLVKWFSNFREFYYIQMEKYARQALSEGVKSAEDLHVTNDSELYRVLNLHYNRNNHIEVRSLVPTNFRFVVEQTLREFFKSVQAGKDSEQSWKKAIYKQIIARLDDPVPEYFKSPNFLEQLE</sequence>
<feature type="compositionally biased region" description="Pro residues" evidence="9">
    <location>
        <begin position="392"/>
        <end position="403"/>
    </location>
</feature>
<dbReference type="PROSITE" id="PS51818">
    <property type="entry name" value="HOMEO_PROSPERO"/>
    <property type="match status" value="1"/>
</dbReference>
<feature type="region of interest" description="Disordered" evidence="9">
    <location>
        <begin position="83"/>
        <end position="102"/>
    </location>
</feature>
<keyword evidence="7" id="KW-0539">Nucleus</keyword>
<dbReference type="Pfam" id="PF05044">
    <property type="entry name" value="HPD"/>
    <property type="match status" value="1"/>
</dbReference>
<evidence type="ECO:0000256" key="5">
    <source>
        <dbReference type="ARBA" id="ARBA00023155"/>
    </source>
</evidence>
<keyword evidence="3" id="KW-0805">Transcription regulation</keyword>
<dbReference type="OrthoDB" id="10038576at2759"/>
<feature type="region of interest" description="Disordered" evidence="9">
    <location>
        <begin position="384"/>
        <end position="438"/>
    </location>
</feature>
<comment type="caution">
    <text evidence="11">The sequence shown here is derived from an EMBL/GenBank/DDBJ whole genome shotgun (WGS) entry which is preliminary data.</text>
</comment>
<dbReference type="InterPro" id="IPR037131">
    <property type="entry name" value="Homeo_prospero_dom_sf"/>
</dbReference>
<dbReference type="GO" id="GO:0005634">
    <property type="term" value="C:nucleus"/>
    <property type="evidence" value="ECO:0007669"/>
    <property type="project" value="UniProtKB-SubCell"/>
</dbReference>
<dbReference type="GO" id="GO:0048468">
    <property type="term" value="P:cell development"/>
    <property type="evidence" value="ECO:0007669"/>
    <property type="project" value="UniProtKB-ARBA"/>
</dbReference>
<feature type="compositionally biased region" description="Polar residues" evidence="9">
    <location>
        <begin position="344"/>
        <end position="371"/>
    </location>
</feature>
<evidence type="ECO:0000256" key="6">
    <source>
        <dbReference type="ARBA" id="ARBA00023163"/>
    </source>
</evidence>
<dbReference type="InterPro" id="IPR023082">
    <property type="entry name" value="Homeo_prospero_dom"/>
</dbReference>
<dbReference type="PANTHER" id="PTHR12198">
    <property type="entry name" value="HOMEOBOX PROTEIN PROSPERO/PROX-1/CEH-26"/>
    <property type="match status" value="1"/>
</dbReference>
<evidence type="ECO:0000313" key="11">
    <source>
        <dbReference type="EMBL" id="ODM93781.1"/>
    </source>
</evidence>
<dbReference type="STRING" id="48709.A0A1D2MLK9"/>
<evidence type="ECO:0000313" key="12">
    <source>
        <dbReference type="Proteomes" id="UP000094527"/>
    </source>
</evidence>
<accession>A0A1D2MLK9</accession>
<organism evidence="11 12">
    <name type="scientific">Orchesella cincta</name>
    <name type="common">Springtail</name>
    <name type="synonym">Podura cincta</name>
    <dbReference type="NCBI Taxonomy" id="48709"/>
    <lineage>
        <taxon>Eukaryota</taxon>
        <taxon>Metazoa</taxon>
        <taxon>Ecdysozoa</taxon>
        <taxon>Arthropoda</taxon>
        <taxon>Hexapoda</taxon>
        <taxon>Collembola</taxon>
        <taxon>Entomobryomorpha</taxon>
        <taxon>Entomobryoidea</taxon>
        <taxon>Orchesellidae</taxon>
        <taxon>Orchesellinae</taxon>
        <taxon>Orchesella</taxon>
    </lineage>
</organism>
<dbReference type="Proteomes" id="UP000094527">
    <property type="component" value="Unassembled WGS sequence"/>
</dbReference>
<feature type="domain" description="Prospero" evidence="10">
    <location>
        <begin position="497"/>
        <end position="660"/>
    </location>
</feature>
<evidence type="ECO:0000256" key="9">
    <source>
        <dbReference type="SAM" id="MobiDB-lite"/>
    </source>
</evidence>
<evidence type="ECO:0000256" key="8">
    <source>
        <dbReference type="ARBA" id="ARBA00067423"/>
    </source>
</evidence>
<dbReference type="GO" id="GO:0000978">
    <property type="term" value="F:RNA polymerase II cis-regulatory region sequence-specific DNA binding"/>
    <property type="evidence" value="ECO:0007669"/>
    <property type="project" value="TreeGrafter"/>
</dbReference>
<dbReference type="GO" id="GO:0010001">
    <property type="term" value="P:glial cell differentiation"/>
    <property type="evidence" value="ECO:0007669"/>
    <property type="project" value="UniProtKB-ARBA"/>
</dbReference>
<dbReference type="PANTHER" id="PTHR12198:SF0">
    <property type="entry name" value="HOMEOBOX PROTEIN PROSPERO"/>
    <property type="match status" value="1"/>
</dbReference>
<evidence type="ECO:0000256" key="1">
    <source>
        <dbReference type="ARBA" id="ARBA00004123"/>
    </source>
</evidence>
<dbReference type="InterPro" id="IPR039350">
    <property type="entry name" value="Prospero_homeodomain"/>
</dbReference>
<evidence type="ECO:0000256" key="2">
    <source>
        <dbReference type="ARBA" id="ARBA00022473"/>
    </source>
</evidence>
<comment type="subcellular location">
    <subcellularLocation>
        <location evidence="1">Nucleus</location>
    </subcellularLocation>
</comment>
<dbReference type="FunFam" id="1.10.10.500:FF:000002">
    <property type="entry name" value="Prospero homeobox 3"/>
    <property type="match status" value="1"/>
</dbReference>
<evidence type="ECO:0000256" key="4">
    <source>
        <dbReference type="ARBA" id="ARBA00023125"/>
    </source>
</evidence>
<feature type="region of interest" description="Disordered" evidence="9">
    <location>
        <begin position="126"/>
        <end position="187"/>
    </location>
</feature>
<keyword evidence="12" id="KW-1185">Reference proteome</keyword>
<evidence type="ECO:0000256" key="3">
    <source>
        <dbReference type="ARBA" id="ARBA00023015"/>
    </source>
</evidence>
<feature type="compositionally biased region" description="Basic and acidic residues" evidence="9">
    <location>
        <begin position="165"/>
        <end position="187"/>
    </location>
</feature>
<dbReference type="SUPFAM" id="SSF46689">
    <property type="entry name" value="Homeodomain-like"/>
    <property type="match status" value="1"/>
</dbReference>
<dbReference type="InterPro" id="IPR009057">
    <property type="entry name" value="Homeodomain-like_sf"/>
</dbReference>
<dbReference type="GO" id="GO:0000981">
    <property type="term" value="F:DNA-binding transcription factor activity, RNA polymerase II-specific"/>
    <property type="evidence" value="ECO:0007669"/>
    <property type="project" value="TreeGrafter"/>
</dbReference>
<evidence type="ECO:0000259" key="10">
    <source>
        <dbReference type="PROSITE" id="PS51818"/>
    </source>
</evidence>
<feature type="compositionally biased region" description="Low complexity" evidence="9">
    <location>
        <begin position="300"/>
        <end position="314"/>
    </location>
</feature>
<reference evidence="11 12" key="1">
    <citation type="journal article" date="2016" name="Genome Biol. Evol.">
        <title>Gene Family Evolution Reflects Adaptation to Soil Environmental Stressors in the Genome of the Collembolan Orchesella cincta.</title>
        <authorList>
            <person name="Faddeeva-Vakhrusheva A."/>
            <person name="Derks M.F."/>
            <person name="Anvar S.Y."/>
            <person name="Agamennone V."/>
            <person name="Suring W."/>
            <person name="Smit S."/>
            <person name="van Straalen N.M."/>
            <person name="Roelofs D."/>
        </authorList>
    </citation>
    <scope>NUCLEOTIDE SEQUENCE [LARGE SCALE GENOMIC DNA]</scope>
    <source>
        <tissue evidence="11">Mixed pool</tissue>
    </source>
</reference>
<proteinExistence type="predicted"/>